<dbReference type="Proteomes" id="UP000318741">
    <property type="component" value="Chromosome"/>
</dbReference>
<evidence type="ECO:0000313" key="3">
    <source>
        <dbReference type="Proteomes" id="UP000318741"/>
    </source>
</evidence>
<keyword evidence="1" id="KW-0812">Transmembrane</keyword>
<dbReference type="RefSeq" id="WP_145359143.1">
    <property type="nucleotide sequence ID" value="NZ_CP036265.1"/>
</dbReference>
<proteinExistence type="predicted"/>
<organism evidence="2 3">
    <name type="scientific">Alienimonas californiensis</name>
    <dbReference type="NCBI Taxonomy" id="2527989"/>
    <lineage>
        <taxon>Bacteria</taxon>
        <taxon>Pseudomonadati</taxon>
        <taxon>Planctomycetota</taxon>
        <taxon>Planctomycetia</taxon>
        <taxon>Planctomycetales</taxon>
        <taxon>Planctomycetaceae</taxon>
        <taxon>Alienimonas</taxon>
    </lineage>
</organism>
<dbReference type="OrthoDB" id="277696at2"/>
<evidence type="ECO:0000313" key="2">
    <source>
        <dbReference type="EMBL" id="QDT16299.1"/>
    </source>
</evidence>
<dbReference type="KEGG" id="acaf:CA12_24000"/>
<protein>
    <submittedName>
        <fullName evidence="2">Uncharacterized protein</fullName>
    </submittedName>
</protein>
<keyword evidence="1" id="KW-1133">Transmembrane helix</keyword>
<feature type="transmembrane region" description="Helical" evidence="1">
    <location>
        <begin position="12"/>
        <end position="29"/>
    </location>
</feature>
<dbReference type="EMBL" id="CP036265">
    <property type="protein sequence ID" value="QDT16299.1"/>
    <property type="molecule type" value="Genomic_DNA"/>
</dbReference>
<dbReference type="AlphaFoldDB" id="A0A517PAA3"/>
<evidence type="ECO:0000256" key="1">
    <source>
        <dbReference type="SAM" id="Phobius"/>
    </source>
</evidence>
<reference evidence="2 3" key="1">
    <citation type="submission" date="2019-02" db="EMBL/GenBank/DDBJ databases">
        <title>Deep-cultivation of Planctomycetes and their phenomic and genomic characterization uncovers novel biology.</title>
        <authorList>
            <person name="Wiegand S."/>
            <person name="Jogler M."/>
            <person name="Boedeker C."/>
            <person name="Pinto D."/>
            <person name="Vollmers J."/>
            <person name="Rivas-Marin E."/>
            <person name="Kohn T."/>
            <person name="Peeters S.H."/>
            <person name="Heuer A."/>
            <person name="Rast P."/>
            <person name="Oberbeckmann S."/>
            <person name="Bunk B."/>
            <person name="Jeske O."/>
            <person name="Meyerdierks A."/>
            <person name="Storesund J.E."/>
            <person name="Kallscheuer N."/>
            <person name="Luecker S."/>
            <person name="Lage O.M."/>
            <person name="Pohl T."/>
            <person name="Merkel B.J."/>
            <person name="Hornburger P."/>
            <person name="Mueller R.-W."/>
            <person name="Bruemmer F."/>
            <person name="Labrenz M."/>
            <person name="Spormann A.M."/>
            <person name="Op den Camp H."/>
            <person name="Overmann J."/>
            <person name="Amann R."/>
            <person name="Jetten M.S.M."/>
            <person name="Mascher T."/>
            <person name="Medema M.H."/>
            <person name="Devos D.P."/>
            <person name="Kaster A.-K."/>
            <person name="Ovreas L."/>
            <person name="Rohde M."/>
            <person name="Galperin M.Y."/>
            <person name="Jogler C."/>
        </authorList>
    </citation>
    <scope>NUCLEOTIDE SEQUENCE [LARGE SCALE GENOMIC DNA]</scope>
    <source>
        <strain evidence="2 3">CA12</strain>
    </source>
</reference>
<name>A0A517PAA3_9PLAN</name>
<sequence length="170" mass="18017">MTGAAAFDDAVVVWTVRVSLGLLTAGFVARRLRFDRLARGCWAAGAAAMWAHLAAAFSVAHDWSHADAVRETARQTQALTGIDWGGGVWINYLFAAVWTTDAAWWLLRPDRHAARPRWLDVTVGAFLGFIAVNGAIVFENGPTRWVGVACCAAIAAAGCVSPANAPSPPG</sequence>
<feature type="transmembrane region" description="Helical" evidence="1">
    <location>
        <begin position="119"/>
        <end position="138"/>
    </location>
</feature>
<feature type="transmembrane region" description="Helical" evidence="1">
    <location>
        <begin position="144"/>
        <end position="165"/>
    </location>
</feature>
<keyword evidence="3" id="KW-1185">Reference proteome</keyword>
<gene>
    <name evidence="2" type="ORF">CA12_24000</name>
</gene>
<accession>A0A517PAA3</accession>
<feature type="transmembrane region" description="Helical" evidence="1">
    <location>
        <begin position="89"/>
        <end position="107"/>
    </location>
</feature>
<keyword evidence="1" id="KW-0472">Membrane</keyword>